<name>A0ABW5BTR4_9BACI</name>
<evidence type="ECO:0000313" key="3">
    <source>
        <dbReference type="Proteomes" id="UP001597318"/>
    </source>
</evidence>
<proteinExistence type="predicted"/>
<gene>
    <name evidence="2" type="ORF">ACFSKK_04475</name>
</gene>
<dbReference type="Proteomes" id="UP001597318">
    <property type="component" value="Unassembled WGS sequence"/>
</dbReference>
<organism evidence="2 3">
    <name type="scientific">Metabacillus endolithicus</name>
    <dbReference type="NCBI Taxonomy" id="1535204"/>
    <lineage>
        <taxon>Bacteria</taxon>
        <taxon>Bacillati</taxon>
        <taxon>Bacillota</taxon>
        <taxon>Bacilli</taxon>
        <taxon>Bacillales</taxon>
        <taxon>Bacillaceae</taxon>
        <taxon>Metabacillus</taxon>
    </lineage>
</organism>
<evidence type="ECO:0000256" key="1">
    <source>
        <dbReference type="ARBA" id="ARBA00023239"/>
    </source>
</evidence>
<accession>A0ABW5BTR4</accession>
<dbReference type="InterPro" id="IPR001753">
    <property type="entry name" value="Enoyl-CoA_hydra/iso"/>
</dbReference>
<keyword evidence="1" id="KW-0456">Lyase</keyword>
<dbReference type="PANTHER" id="PTHR11941">
    <property type="entry name" value="ENOYL-COA HYDRATASE-RELATED"/>
    <property type="match status" value="1"/>
</dbReference>
<evidence type="ECO:0000313" key="2">
    <source>
        <dbReference type="EMBL" id="MFD2212969.1"/>
    </source>
</evidence>
<sequence length="257" mass="28863">MSKLIVSEIEDGLVELRLNRPIKHNAIDYEIMDEIKRNLQSLKTKKSLRALILTGEGDKAFCSGGDVKAFQHLKTRDEAYFMLSKMGDVLYELMTFPLPTFAIINGIALGGGCEIATACDIRIARKGATLGFIQGQLSITTGWGGATLLYEKLSYEHAISFLYSAKKISSNDAEHMGFVQKTVSDENYKEQSYSFIKESLVKDPNVLRAYKAVKVSQWEQSNLYSRMMSEINRCAELWSSEEHHHAVSAFLTRKGKS</sequence>
<keyword evidence="3" id="KW-1185">Reference proteome</keyword>
<dbReference type="CDD" id="cd06558">
    <property type="entry name" value="crotonase-like"/>
    <property type="match status" value="1"/>
</dbReference>
<dbReference type="EMBL" id="JBHUIK010000001">
    <property type="protein sequence ID" value="MFD2212969.1"/>
    <property type="molecule type" value="Genomic_DNA"/>
</dbReference>
<dbReference type="RefSeq" id="WP_098799430.1">
    <property type="nucleotide sequence ID" value="NZ_CP095550.1"/>
</dbReference>
<comment type="caution">
    <text evidence="2">The sequence shown here is derived from an EMBL/GenBank/DDBJ whole genome shotgun (WGS) entry which is preliminary data.</text>
</comment>
<reference evidence="3" key="1">
    <citation type="journal article" date="2019" name="Int. J. Syst. Evol. Microbiol.">
        <title>The Global Catalogue of Microorganisms (GCM) 10K type strain sequencing project: providing services to taxonomists for standard genome sequencing and annotation.</title>
        <authorList>
            <consortium name="The Broad Institute Genomics Platform"/>
            <consortium name="The Broad Institute Genome Sequencing Center for Infectious Disease"/>
            <person name="Wu L."/>
            <person name="Ma J."/>
        </authorList>
    </citation>
    <scope>NUCLEOTIDE SEQUENCE [LARGE SCALE GENOMIC DNA]</scope>
    <source>
        <strain evidence="3">CGMCC 1.15474</strain>
    </source>
</reference>
<dbReference type="PANTHER" id="PTHR11941:SF27">
    <property type="entry name" value="ETHYLMALONYL-COA DECARBOXYLASE"/>
    <property type="match status" value="1"/>
</dbReference>
<dbReference type="InterPro" id="IPR029045">
    <property type="entry name" value="ClpP/crotonase-like_dom_sf"/>
</dbReference>
<dbReference type="Pfam" id="PF00378">
    <property type="entry name" value="ECH_1"/>
    <property type="match status" value="1"/>
</dbReference>
<dbReference type="SUPFAM" id="SSF52096">
    <property type="entry name" value="ClpP/crotonase"/>
    <property type="match status" value="1"/>
</dbReference>
<dbReference type="Gene3D" id="3.90.226.10">
    <property type="entry name" value="2-enoyl-CoA Hydratase, Chain A, domain 1"/>
    <property type="match status" value="1"/>
</dbReference>
<protein>
    <submittedName>
        <fullName evidence="2">Enoyl-CoA hydratase/isomerase family protein</fullName>
    </submittedName>
</protein>